<dbReference type="Proteomes" id="UP000635565">
    <property type="component" value="Unassembled WGS sequence"/>
</dbReference>
<dbReference type="EMBL" id="BNJJ01000037">
    <property type="protein sequence ID" value="GHO89448.1"/>
    <property type="molecule type" value="Genomic_DNA"/>
</dbReference>
<organism evidence="1 2">
    <name type="scientific">Dictyobacter formicarum</name>
    <dbReference type="NCBI Taxonomy" id="2778368"/>
    <lineage>
        <taxon>Bacteria</taxon>
        <taxon>Bacillati</taxon>
        <taxon>Chloroflexota</taxon>
        <taxon>Ktedonobacteria</taxon>
        <taxon>Ktedonobacterales</taxon>
        <taxon>Dictyobacteraceae</taxon>
        <taxon>Dictyobacter</taxon>
    </lineage>
</organism>
<sequence>MHFARRCFGRYDVIDFLAVLGGDAISGERTLETFYARLSPWAGPFMALFGRERLSARLTLSHFLAALSPEPVDALRTLFLSDQLARPLDTQEHLAGLWDRQATRWIVFDIAGTREAARQRALPRTQNSPLAHRRLRPLCAPGYTGRKRGEVARSRTTVLQAHTHQWLATFGNPGNGEYRGELRRAVASIECFCRAHDLTEEHMFLRLDGQYGTGAVLADLGGFSYVMRGQDYHLLDRDDVQIRLHLPPDQPFSRPESHLVRTLYDCPNVAVGPAQQGCQIVVATHPASQREPGVGVERQGVVYERFLTNLPQTAFTGADVVALYLHRGAFENALADEDAEQDPDRWWSHTAAGQECWQILSQWVWNVRLELGHHLQPEPLRTTEFAPAMVPALPQMPSSSGSAPPQVGSFWKTGHFWGADFLLQPDGTLRCPAHHTLLANERRREADGSLRVVYAASIRSCRPCPLREQCQWLGRATTKPRQVSVLLHPLVVGSAPLLWRDWSRRRHRRACRDLLRHQRVEVLVEVARSPGSALSEPIPILSRAERAHTRLSWEDRLARNEKTLTSGRVSLTLFGVPASFATWLGLATL</sequence>
<dbReference type="RefSeq" id="WP_236023218.1">
    <property type="nucleotide sequence ID" value="NZ_BNJJ01000037.1"/>
</dbReference>
<evidence type="ECO:0000313" key="1">
    <source>
        <dbReference type="EMBL" id="GHO89448.1"/>
    </source>
</evidence>
<accession>A0ABQ3VVP8</accession>
<gene>
    <name evidence="1" type="ORF">KSZ_74540</name>
</gene>
<evidence type="ECO:0008006" key="3">
    <source>
        <dbReference type="Google" id="ProtNLM"/>
    </source>
</evidence>
<name>A0ABQ3VVP8_9CHLR</name>
<evidence type="ECO:0000313" key="2">
    <source>
        <dbReference type="Proteomes" id="UP000635565"/>
    </source>
</evidence>
<proteinExistence type="predicted"/>
<comment type="caution">
    <text evidence="1">The sequence shown here is derived from an EMBL/GenBank/DDBJ whole genome shotgun (WGS) entry which is preliminary data.</text>
</comment>
<protein>
    <recommendedName>
        <fullName evidence="3">Transposase DDE domain-containing protein</fullName>
    </recommendedName>
</protein>
<keyword evidence="2" id="KW-1185">Reference proteome</keyword>
<reference evidence="1 2" key="1">
    <citation type="journal article" date="2021" name="Int. J. Syst. Evol. Microbiol.">
        <title>Reticulibacter mediterranei gen. nov., sp. nov., within the new family Reticulibacteraceae fam. nov., and Ktedonospora formicarum gen. nov., sp. nov., Ktedonobacter robiniae sp. nov., Dictyobacter formicarum sp. nov. and Dictyobacter arantiisoli sp. nov., belonging to the class Ktedonobacteria.</title>
        <authorList>
            <person name="Yabe S."/>
            <person name="Zheng Y."/>
            <person name="Wang C.M."/>
            <person name="Sakai Y."/>
            <person name="Abe K."/>
            <person name="Yokota A."/>
            <person name="Donadio S."/>
            <person name="Cavaletti L."/>
            <person name="Monciardini P."/>
        </authorList>
    </citation>
    <scope>NUCLEOTIDE SEQUENCE [LARGE SCALE GENOMIC DNA]</scope>
    <source>
        <strain evidence="1 2">SOSP1-9</strain>
    </source>
</reference>